<dbReference type="PANTHER" id="PTHR31579">
    <property type="entry name" value="OS03G0796600 PROTEIN"/>
    <property type="match status" value="1"/>
</dbReference>
<dbReference type="Pfam" id="PF04720">
    <property type="entry name" value="PDDEXK_6"/>
    <property type="match status" value="1"/>
</dbReference>
<organism evidence="1 2">
    <name type="scientific">Ficus carica</name>
    <name type="common">Common fig</name>
    <dbReference type="NCBI Taxonomy" id="3494"/>
    <lineage>
        <taxon>Eukaryota</taxon>
        <taxon>Viridiplantae</taxon>
        <taxon>Streptophyta</taxon>
        <taxon>Embryophyta</taxon>
        <taxon>Tracheophyta</taxon>
        <taxon>Spermatophyta</taxon>
        <taxon>Magnoliopsida</taxon>
        <taxon>eudicotyledons</taxon>
        <taxon>Gunneridae</taxon>
        <taxon>Pentapetalae</taxon>
        <taxon>rosids</taxon>
        <taxon>fabids</taxon>
        <taxon>Rosales</taxon>
        <taxon>Moraceae</taxon>
        <taxon>Ficeae</taxon>
        <taxon>Ficus</taxon>
    </lineage>
</organism>
<dbReference type="InterPro" id="IPR006502">
    <property type="entry name" value="PDDEXK-like"/>
</dbReference>
<sequence>MGSIEEERLGEMVHDFIESESTPLSTSITTSPHHYSNTLPMPPAAAPPYNQTNYSTLQAIVGRSTKAEAEVLERVLNHITRINKNNNIITSSDGIRNLLVMKLKMDGYNASLCHTSWVTSLGCPAGDYEYIDINMVLEKEEEEEEGKNGNSKMKKRRVIVDIEFKSQFEVARPTPAYKHLTDSLPMIFVGTEDKLIQIISILCSAAKQSLIDSGLHVPPWRSTAYMHSKWLSHSPDPYSNINYNYIITKKYSNWEWTPPNPNPNPDPDPNNPIFNNIKPANKNKIRNLVGVSALSTQFSNMSINCC</sequence>
<gene>
    <name evidence="1" type="ORF">TIFTF001_003882</name>
</gene>
<dbReference type="EMBL" id="BTGU01000004">
    <property type="protein sequence ID" value="GMN32951.1"/>
    <property type="molecule type" value="Genomic_DNA"/>
</dbReference>
<evidence type="ECO:0000313" key="1">
    <source>
        <dbReference type="EMBL" id="GMN32951.1"/>
    </source>
</evidence>
<dbReference type="Proteomes" id="UP001187192">
    <property type="component" value="Unassembled WGS sequence"/>
</dbReference>
<name>A0AA88CWB1_FICCA</name>
<comment type="caution">
    <text evidence="1">The sequence shown here is derived from an EMBL/GenBank/DDBJ whole genome shotgun (WGS) entry which is preliminary data.</text>
</comment>
<accession>A0AA88CWB1</accession>
<reference evidence="1" key="1">
    <citation type="submission" date="2023-07" db="EMBL/GenBank/DDBJ databases">
        <title>draft genome sequence of fig (Ficus carica).</title>
        <authorList>
            <person name="Takahashi T."/>
            <person name="Nishimura K."/>
        </authorList>
    </citation>
    <scope>NUCLEOTIDE SEQUENCE</scope>
</reference>
<dbReference type="NCBIfam" id="TIGR01615">
    <property type="entry name" value="A_thal_3542"/>
    <property type="match status" value="1"/>
</dbReference>
<dbReference type="PANTHER" id="PTHR31579:SF34">
    <property type="entry name" value="T14N5.3 PROTEIN"/>
    <property type="match status" value="1"/>
</dbReference>
<evidence type="ECO:0000313" key="2">
    <source>
        <dbReference type="Proteomes" id="UP001187192"/>
    </source>
</evidence>
<protein>
    <submittedName>
        <fullName evidence="1">Uncharacterized protein</fullName>
    </submittedName>
</protein>
<dbReference type="AlphaFoldDB" id="A0AA88CWB1"/>
<proteinExistence type="predicted"/>
<keyword evidence="2" id="KW-1185">Reference proteome</keyword>